<evidence type="ECO:0000313" key="1">
    <source>
        <dbReference type="EMBL" id="NNH70704.1"/>
    </source>
</evidence>
<dbReference type="GO" id="GO:0016994">
    <property type="term" value="F:precorrin-6A reductase activity"/>
    <property type="evidence" value="ECO:0007669"/>
    <property type="project" value="InterPro"/>
</dbReference>
<dbReference type="UniPathway" id="UPA00148"/>
<comment type="caution">
    <text evidence="1">The sequence shown here is derived from an EMBL/GenBank/DDBJ whole genome shotgun (WGS) entry which is preliminary data.</text>
</comment>
<dbReference type="GO" id="GO:0009236">
    <property type="term" value="P:cobalamin biosynthetic process"/>
    <property type="evidence" value="ECO:0007669"/>
    <property type="project" value="UniProtKB-UniPathway"/>
</dbReference>
<gene>
    <name evidence="1" type="ORF">HLB23_12650</name>
</gene>
<dbReference type="EMBL" id="JABELX010000004">
    <property type="protein sequence ID" value="NNH70704.1"/>
    <property type="molecule type" value="Genomic_DNA"/>
</dbReference>
<proteinExistence type="predicted"/>
<keyword evidence="2" id="KW-1185">Reference proteome</keyword>
<accession>A0A849BWS3</accession>
<protein>
    <submittedName>
        <fullName evidence="1">Uncharacterized protein</fullName>
    </submittedName>
</protein>
<sequence length="62" mass="6705">MTERDAVVLGRDLFAGQITVQVAGQRKRLAVDKPTAEQLGYDVILISKPQVDRLVGALTSVP</sequence>
<dbReference type="InterPro" id="IPR003723">
    <property type="entry name" value="Precorrin-6x_reduct"/>
</dbReference>
<reference evidence="1 2" key="1">
    <citation type="submission" date="2020-05" db="EMBL/GenBank/DDBJ databases">
        <title>MicrobeNet Type strains.</title>
        <authorList>
            <person name="Nicholson A.C."/>
        </authorList>
    </citation>
    <scope>NUCLEOTIDE SEQUENCE [LARGE SCALE GENOMIC DNA]</scope>
    <source>
        <strain evidence="1 2">JCM 3224</strain>
    </source>
</reference>
<evidence type="ECO:0000313" key="2">
    <source>
        <dbReference type="Proteomes" id="UP000586827"/>
    </source>
</evidence>
<dbReference type="AlphaFoldDB" id="A0A849BWS3"/>
<dbReference type="Proteomes" id="UP000586827">
    <property type="component" value="Unassembled WGS sequence"/>
</dbReference>
<organism evidence="1 2">
    <name type="scientific">Nocardia uniformis</name>
    <dbReference type="NCBI Taxonomy" id="53432"/>
    <lineage>
        <taxon>Bacteria</taxon>
        <taxon>Bacillati</taxon>
        <taxon>Actinomycetota</taxon>
        <taxon>Actinomycetes</taxon>
        <taxon>Mycobacteriales</taxon>
        <taxon>Nocardiaceae</taxon>
        <taxon>Nocardia</taxon>
    </lineage>
</organism>
<name>A0A849BWS3_9NOCA</name>
<dbReference type="RefSeq" id="WP_067522475.1">
    <property type="nucleotide sequence ID" value="NZ_JABELX010000004.1"/>
</dbReference>
<dbReference type="PROSITE" id="PS51014">
    <property type="entry name" value="COBK_CBIJ"/>
    <property type="match status" value="1"/>
</dbReference>